<dbReference type="Proteomes" id="UP001499967">
    <property type="component" value="Unassembled WGS sequence"/>
</dbReference>
<dbReference type="PANTHER" id="PTHR43537">
    <property type="entry name" value="TRANSCRIPTIONAL REGULATOR, GNTR FAMILY"/>
    <property type="match status" value="1"/>
</dbReference>
<dbReference type="InterPro" id="IPR036388">
    <property type="entry name" value="WH-like_DNA-bd_sf"/>
</dbReference>
<dbReference type="InterPro" id="IPR036390">
    <property type="entry name" value="WH_DNA-bd_sf"/>
</dbReference>
<dbReference type="PANTHER" id="PTHR43537:SF24">
    <property type="entry name" value="GLUCONATE OPERON TRANSCRIPTIONAL REPRESSOR"/>
    <property type="match status" value="1"/>
</dbReference>
<evidence type="ECO:0000256" key="3">
    <source>
        <dbReference type="ARBA" id="ARBA00023163"/>
    </source>
</evidence>
<keyword evidence="3" id="KW-0804">Transcription</keyword>
<feature type="domain" description="HTH gntR-type" evidence="4">
    <location>
        <begin position="10"/>
        <end position="77"/>
    </location>
</feature>
<gene>
    <name evidence="5" type="ORF">GCM10009559_51550</name>
</gene>
<dbReference type="Gene3D" id="1.10.10.10">
    <property type="entry name" value="Winged helix-like DNA-binding domain superfamily/Winged helix DNA-binding domain"/>
    <property type="match status" value="1"/>
</dbReference>
<dbReference type="RefSeq" id="WP_343944152.1">
    <property type="nucleotide sequence ID" value="NZ_BAAAHP010000161.1"/>
</dbReference>
<accession>A0ABN1N6Q1</accession>
<dbReference type="Pfam" id="PF07729">
    <property type="entry name" value="FCD"/>
    <property type="match status" value="1"/>
</dbReference>
<dbReference type="Pfam" id="PF00392">
    <property type="entry name" value="GntR"/>
    <property type="match status" value="1"/>
</dbReference>
<dbReference type="SUPFAM" id="SSF48008">
    <property type="entry name" value="GntR ligand-binding domain-like"/>
    <property type="match status" value="1"/>
</dbReference>
<dbReference type="InterPro" id="IPR011711">
    <property type="entry name" value="GntR_C"/>
</dbReference>
<proteinExistence type="predicted"/>
<dbReference type="EMBL" id="BAAAHP010000161">
    <property type="protein sequence ID" value="GAA0895513.1"/>
    <property type="molecule type" value="Genomic_DNA"/>
</dbReference>
<protein>
    <submittedName>
        <fullName evidence="5">GntR family transcriptional regulator</fullName>
    </submittedName>
</protein>
<evidence type="ECO:0000259" key="4">
    <source>
        <dbReference type="PROSITE" id="PS50949"/>
    </source>
</evidence>
<name>A0ABN1N6Q1_9PSEU</name>
<organism evidence="5 6">
    <name type="scientific">Pseudonocardia zijingensis</name>
    <dbReference type="NCBI Taxonomy" id="153376"/>
    <lineage>
        <taxon>Bacteria</taxon>
        <taxon>Bacillati</taxon>
        <taxon>Actinomycetota</taxon>
        <taxon>Actinomycetes</taxon>
        <taxon>Pseudonocardiales</taxon>
        <taxon>Pseudonocardiaceae</taxon>
        <taxon>Pseudonocardia</taxon>
    </lineage>
</organism>
<dbReference type="SMART" id="SM00345">
    <property type="entry name" value="HTH_GNTR"/>
    <property type="match status" value="1"/>
</dbReference>
<reference evidence="5 6" key="1">
    <citation type="journal article" date="2019" name="Int. J. Syst. Evol. Microbiol.">
        <title>The Global Catalogue of Microorganisms (GCM) 10K type strain sequencing project: providing services to taxonomists for standard genome sequencing and annotation.</title>
        <authorList>
            <consortium name="The Broad Institute Genomics Platform"/>
            <consortium name="The Broad Institute Genome Sequencing Center for Infectious Disease"/>
            <person name="Wu L."/>
            <person name="Ma J."/>
        </authorList>
    </citation>
    <scope>NUCLEOTIDE SEQUENCE [LARGE SCALE GENOMIC DNA]</scope>
    <source>
        <strain evidence="5 6">JCM 11117</strain>
    </source>
</reference>
<evidence type="ECO:0000313" key="6">
    <source>
        <dbReference type="Proteomes" id="UP001499967"/>
    </source>
</evidence>
<dbReference type="SMART" id="SM00895">
    <property type="entry name" value="FCD"/>
    <property type="match status" value="1"/>
</dbReference>
<evidence type="ECO:0000256" key="2">
    <source>
        <dbReference type="ARBA" id="ARBA00023125"/>
    </source>
</evidence>
<dbReference type="InterPro" id="IPR008920">
    <property type="entry name" value="TF_FadR/GntR_C"/>
</dbReference>
<keyword evidence="1" id="KW-0805">Transcription regulation</keyword>
<keyword evidence="6" id="KW-1185">Reference proteome</keyword>
<dbReference type="CDD" id="cd07377">
    <property type="entry name" value="WHTH_GntR"/>
    <property type="match status" value="1"/>
</dbReference>
<evidence type="ECO:0000256" key="1">
    <source>
        <dbReference type="ARBA" id="ARBA00023015"/>
    </source>
</evidence>
<dbReference type="PRINTS" id="PR00035">
    <property type="entry name" value="HTHGNTR"/>
</dbReference>
<dbReference type="Gene3D" id="1.20.120.530">
    <property type="entry name" value="GntR ligand-binding domain-like"/>
    <property type="match status" value="1"/>
</dbReference>
<keyword evidence="2" id="KW-0238">DNA-binding</keyword>
<dbReference type="SUPFAM" id="SSF46785">
    <property type="entry name" value="Winged helix' DNA-binding domain"/>
    <property type="match status" value="1"/>
</dbReference>
<dbReference type="PROSITE" id="PS50949">
    <property type="entry name" value="HTH_GNTR"/>
    <property type="match status" value="1"/>
</dbReference>
<evidence type="ECO:0000313" key="5">
    <source>
        <dbReference type="EMBL" id="GAA0895513.1"/>
    </source>
</evidence>
<dbReference type="InterPro" id="IPR000524">
    <property type="entry name" value="Tscrpt_reg_HTH_GntR"/>
</dbReference>
<comment type="caution">
    <text evidence="5">The sequence shown here is derived from an EMBL/GenBank/DDBJ whole genome shotgun (WGS) entry which is preliminary data.</text>
</comment>
<sequence>MSTLRAARRVRVKDDVLAVLRAAILGGEFAPGEHLGETELAERLEVSRGPVRDALATLAHEGLVLVEPHKGARIPLLSRRDVEEVFSLRLALEVLAGREAIRNATDSDLRALTAALDPIETALAGNDRRAVTDADLQFHDAFYRAAHHQRLQRAWQNLRSQVSLCLFSRNTVATTSREVVIDEHANLIRHLSDRDETALVDAIGHHLTSAFDRLAQHYPA</sequence>